<keyword evidence="3" id="KW-1185">Reference proteome</keyword>
<proteinExistence type="predicted"/>
<gene>
    <name evidence="2" type="ORF">C7M84_024435</name>
</gene>
<keyword evidence="1" id="KW-0732">Signal</keyword>
<dbReference type="Proteomes" id="UP000283509">
    <property type="component" value="Unassembled WGS sequence"/>
</dbReference>
<organism evidence="2 3">
    <name type="scientific">Penaeus vannamei</name>
    <name type="common">Whiteleg shrimp</name>
    <name type="synonym">Litopenaeus vannamei</name>
    <dbReference type="NCBI Taxonomy" id="6689"/>
    <lineage>
        <taxon>Eukaryota</taxon>
        <taxon>Metazoa</taxon>
        <taxon>Ecdysozoa</taxon>
        <taxon>Arthropoda</taxon>
        <taxon>Crustacea</taxon>
        <taxon>Multicrustacea</taxon>
        <taxon>Malacostraca</taxon>
        <taxon>Eumalacostraca</taxon>
        <taxon>Eucarida</taxon>
        <taxon>Decapoda</taxon>
        <taxon>Dendrobranchiata</taxon>
        <taxon>Penaeoidea</taxon>
        <taxon>Penaeidae</taxon>
        <taxon>Penaeus</taxon>
    </lineage>
</organism>
<reference evidence="2 3" key="1">
    <citation type="submission" date="2018-04" db="EMBL/GenBank/DDBJ databases">
        <authorList>
            <person name="Zhang X."/>
            <person name="Yuan J."/>
            <person name="Li F."/>
            <person name="Xiang J."/>
        </authorList>
    </citation>
    <scope>NUCLEOTIDE SEQUENCE [LARGE SCALE GENOMIC DNA]</scope>
    <source>
        <tissue evidence="2">Muscle</tissue>
    </source>
</reference>
<evidence type="ECO:0000313" key="3">
    <source>
        <dbReference type="Proteomes" id="UP000283509"/>
    </source>
</evidence>
<evidence type="ECO:0000313" key="2">
    <source>
        <dbReference type="EMBL" id="ROT82389.1"/>
    </source>
</evidence>
<dbReference type="EMBL" id="QCYY01000832">
    <property type="protein sequence ID" value="ROT82389.1"/>
    <property type="molecule type" value="Genomic_DNA"/>
</dbReference>
<feature type="chain" id="PRO_5018706297" evidence="1">
    <location>
        <begin position="16"/>
        <end position="300"/>
    </location>
</feature>
<dbReference type="AlphaFoldDB" id="A0A3R7NB82"/>
<name>A0A3R7NB82_PENVA</name>
<sequence>MALALLPLLFSVVLAEDPFYIELSAQFPVALDPDGSDQYLFFIVPIQKSDDLNVVVQVAQVQDGSYLRNDSRAAITAEAENNDVNVSRTFSPELSLDDVFRTGEEDLEPEFNFQVPVVVPLNFPFRYNPWDGSPELPNCAVDSRTWMENVIYRISTTMNLDYDPQWDHTDLTLRIRLLKDKLAATSVEDLSTSSLLSDFVTKIVSCKALAGARTSAILQNIDSLTADYSGVVSEALDTYRLLGRSLALASVAAGLLPSSSEVDVTVRQINLSSSSVDTTLVQLDAAYELVRQMQSQEEDS</sequence>
<evidence type="ECO:0000256" key="1">
    <source>
        <dbReference type="SAM" id="SignalP"/>
    </source>
</evidence>
<protein>
    <submittedName>
        <fullName evidence="2">Uncharacterized protein</fullName>
    </submittedName>
</protein>
<feature type="signal peptide" evidence="1">
    <location>
        <begin position="1"/>
        <end position="15"/>
    </location>
</feature>
<reference evidence="2 3" key="2">
    <citation type="submission" date="2019-01" db="EMBL/GenBank/DDBJ databases">
        <title>The decoding of complex shrimp genome reveals the adaptation for benthos swimmer, frequently molting mechanism and breeding impact on genome.</title>
        <authorList>
            <person name="Sun Y."/>
            <person name="Gao Y."/>
            <person name="Yu Y."/>
        </authorList>
    </citation>
    <scope>NUCLEOTIDE SEQUENCE [LARGE SCALE GENOMIC DNA]</scope>
    <source>
        <tissue evidence="2">Muscle</tissue>
    </source>
</reference>
<dbReference type="OrthoDB" id="6361735at2759"/>
<accession>A0A3R7NB82</accession>
<comment type="caution">
    <text evidence="2">The sequence shown here is derived from an EMBL/GenBank/DDBJ whole genome shotgun (WGS) entry which is preliminary data.</text>
</comment>